<organism evidence="1 3">
    <name type="scientific">Paramecium primaurelia</name>
    <dbReference type="NCBI Taxonomy" id="5886"/>
    <lineage>
        <taxon>Eukaryota</taxon>
        <taxon>Sar</taxon>
        <taxon>Alveolata</taxon>
        <taxon>Ciliophora</taxon>
        <taxon>Intramacronucleata</taxon>
        <taxon>Oligohymenophorea</taxon>
        <taxon>Peniculida</taxon>
        <taxon>Parameciidae</taxon>
        <taxon>Paramecium</taxon>
    </lineage>
</organism>
<accession>A0A8S1PRU3</accession>
<dbReference type="AlphaFoldDB" id="A0A8S1PRU3"/>
<sequence length="71" mass="8401">MGLDNHDDEVYTQYGILRKKQQIKVHLIVDEYKKVKIIRKQIKFKSDVKNALQEQLTKIKTVTPQKLSIAY</sequence>
<dbReference type="EMBL" id="CAJJDM010000130">
    <property type="protein sequence ID" value="CAD8105365.1"/>
    <property type="molecule type" value="Genomic_DNA"/>
</dbReference>
<evidence type="ECO:0000313" key="3">
    <source>
        <dbReference type="Proteomes" id="UP000688137"/>
    </source>
</evidence>
<comment type="caution">
    <text evidence="1">The sequence shown here is derived from an EMBL/GenBank/DDBJ whole genome shotgun (WGS) entry which is preliminary data.</text>
</comment>
<gene>
    <name evidence="1" type="ORF">PPRIM_AZ9-3.1.T1270034</name>
    <name evidence="2" type="ORF">PPRIM_AZ9-3.1.T1270035</name>
</gene>
<dbReference type="Proteomes" id="UP000688137">
    <property type="component" value="Unassembled WGS sequence"/>
</dbReference>
<evidence type="ECO:0000313" key="1">
    <source>
        <dbReference type="EMBL" id="CAD8105363.1"/>
    </source>
</evidence>
<protein>
    <submittedName>
        <fullName evidence="1">Uncharacterized protein</fullName>
    </submittedName>
</protein>
<dbReference type="EMBL" id="CAJJDM010000130">
    <property type="protein sequence ID" value="CAD8105363.1"/>
    <property type="molecule type" value="Genomic_DNA"/>
</dbReference>
<reference evidence="1" key="1">
    <citation type="submission" date="2021-01" db="EMBL/GenBank/DDBJ databases">
        <authorList>
            <consortium name="Genoscope - CEA"/>
            <person name="William W."/>
        </authorList>
    </citation>
    <scope>NUCLEOTIDE SEQUENCE</scope>
</reference>
<keyword evidence="3" id="KW-1185">Reference proteome</keyword>
<evidence type="ECO:0000313" key="2">
    <source>
        <dbReference type="EMBL" id="CAD8105365.1"/>
    </source>
</evidence>
<proteinExistence type="predicted"/>
<name>A0A8S1PRU3_PARPR</name>